<sequence>MTSKITPADILDFWYKPPMSEQWFASTPAIDADILARYEALWASAAAGEWGAWRDSAEGCLALCIVLDQFPLNMFRGEARSFSTEQQAVAITKHAVKQGFDQQLPKDRLAFLYMPLMHSEHLADQDESVRLFDASGLEGNAQFARHHREIVRRFGRFPHRNAALGRVSTADELAYLASKEAFTG</sequence>
<keyword evidence="2" id="KW-1185">Reference proteome</keyword>
<dbReference type="SUPFAM" id="SSF48452">
    <property type="entry name" value="TPR-like"/>
    <property type="match status" value="1"/>
</dbReference>
<evidence type="ECO:0000313" key="1">
    <source>
        <dbReference type="EMBL" id="WML90825.1"/>
    </source>
</evidence>
<dbReference type="Gene3D" id="1.25.40.10">
    <property type="entry name" value="Tetratricopeptide repeat domain"/>
    <property type="match status" value="1"/>
</dbReference>
<dbReference type="Proteomes" id="UP001236657">
    <property type="component" value="Chromosome"/>
</dbReference>
<protein>
    <submittedName>
        <fullName evidence="1">DUF924 family protein</fullName>
    </submittedName>
</protein>
<organism evidence="1 2">
    <name type="scientific">Thiothrix lacustris</name>
    <dbReference type="NCBI Taxonomy" id="525917"/>
    <lineage>
        <taxon>Bacteria</taxon>
        <taxon>Pseudomonadati</taxon>
        <taxon>Pseudomonadota</taxon>
        <taxon>Gammaproteobacteria</taxon>
        <taxon>Thiotrichales</taxon>
        <taxon>Thiotrichaceae</taxon>
        <taxon>Thiothrix</taxon>
    </lineage>
</organism>
<proteinExistence type="predicted"/>
<dbReference type="Pfam" id="PF06041">
    <property type="entry name" value="DUF924"/>
    <property type="match status" value="1"/>
</dbReference>
<dbReference type="EMBL" id="CP133218">
    <property type="protein sequence ID" value="WML90825.1"/>
    <property type="molecule type" value="Genomic_DNA"/>
</dbReference>
<dbReference type="InterPro" id="IPR010323">
    <property type="entry name" value="DUF924"/>
</dbReference>
<dbReference type="InterPro" id="IPR011990">
    <property type="entry name" value="TPR-like_helical_dom_sf"/>
</dbReference>
<dbReference type="RefSeq" id="WP_228291511.1">
    <property type="nucleotide sequence ID" value="NZ_CP133218.1"/>
</dbReference>
<dbReference type="Gene3D" id="1.20.58.320">
    <property type="entry name" value="TPR-like"/>
    <property type="match status" value="1"/>
</dbReference>
<evidence type="ECO:0000313" key="2">
    <source>
        <dbReference type="Proteomes" id="UP001236657"/>
    </source>
</evidence>
<name>A0ABY9MRL6_9GAMM</name>
<gene>
    <name evidence="1" type="ORF">RCF98_00380</name>
</gene>
<accession>A0ABY9MRL6</accession>
<reference evidence="1 2" key="1">
    <citation type="submission" date="2023-08" db="EMBL/GenBank/DDBJ databases">
        <title>New molecular markers tilS and rpoB for phylogenetic and monitoring studies of the genus Thiothrix biodiversity.</title>
        <authorList>
            <person name="Ravin N.V."/>
            <person name="Smolyakov D."/>
            <person name="Markov N.D."/>
            <person name="Beletsky A.V."/>
            <person name="Mardanov A.V."/>
            <person name="Rudenko T.S."/>
            <person name="Grabovich M.Y."/>
        </authorList>
    </citation>
    <scope>NUCLEOTIDE SEQUENCE [LARGE SCALE GENOMIC DNA]</scope>
    <source>
        <strain evidence="1 2">MK1</strain>
    </source>
</reference>